<feature type="compositionally biased region" description="Low complexity" evidence="1">
    <location>
        <begin position="32"/>
        <end position="47"/>
    </location>
</feature>
<proteinExistence type="predicted"/>
<gene>
    <name evidence="3" type="ORF">GCM10023195_61570</name>
</gene>
<keyword evidence="4" id="KW-1185">Reference proteome</keyword>
<reference evidence="4" key="1">
    <citation type="journal article" date="2019" name="Int. J. Syst. Evol. Microbiol.">
        <title>The Global Catalogue of Microorganisms (GCM) 10K type strain sequencing project: providing services to taxonomists for standard genome sequencing and annotation.</title>
        <authorList>
            <consortium name="The Broad Institute Genomics Platform"/>
            <consortium name="The Broad Institute Genome Sequencing Center for Infectious Disease"/>
            <person name="Wu L."/>
            <person name="Ma J."/>
        </authorList>
    </citation>
    <scope>NUCLEOTIDE SEQUENCE [LARGE SCALE GENOMIC DNA]</scope>
    <source>
        <strain evidence="4">JCM 17938</strain>
    </source>
</reference>
<accession>A0ABP8TUR8</accession>
<feature type="chain" id="PRO_5046807112" description="Lipoprotein" evidence="2">
    <location>
        <begin position="28"/>
        <end position="212"/>
    </location>
</feature>
<feature type="signal peptide" evidence="2">
    <location>
        <begin position="1"/>
        <end position="27"/>
    </location>
</feature>
<evidence type="ECO:0000256" key="2">
    <source>
        <dbReference type="SAM" id="SignalP"/>
    </source>
</evidence>
<sequence>MMRRCVRIVLSATLLIAAGGCATNSHGDTSPSVNSTASAGSGSSPSPVFRPGEIRSVPDPRTLFSSALRKELRFDAYHGSDCKKDKANEYIDRWACYLHNTPHKRLQDTELLAVYVQVHHPTPTEDATKFTSRDFALYRKVLGPEWAPAKLGDEALRAETGGASWIRLRIRNVMMEVSADIPDPAPRSVSEENRRAWRAATELTRSITGLAQ</sequence>
<evidence type="ECO:0000313" key="4">
    <source>
        <dbReference type="Proteomes" id="UP001500212"/>
    </source>
</evidence>
<comment type="caution">
    <text evidence="3">The sequence shown here is derived from an EMBL/GenBank/DDBJ whole genome shotgun (WGS) entry which is preliminary data.</text>
</comment>
<name>A0ABP8TUR8_9ACTN</name>
<evidence type="ECO:0000256" key="1">
    <source>
        <dbReference type="SAM" id="MobiDB-lite"/>
    </source>
</evidence>
<feature type="region of interest" description="Disordered" evidence="1">
    <location>
        <begin position="25"/>
        <end position="57"/>
    </location>
</feature>
<dbReference type="EMBL" id="BAABHJ010000023">
    <property type="protein sequence ID" value="GAA4614131.1"/>
    <property type="molecule type" value="Genomic_DNA"/>
</dbReference>
<dbReference type="Proteomes" id="UP001500212">
    <property type="component" value="Unassembled WGS sequence"/>
</dbReference>
<keyword evidence="2" id="KW-0732">Signal</keyword>
<organism evidence="3 4">
    <name type="scientific">Actinoallomurus liliacearum</name>
    <dbReference type="NCBI Taxonomy" id="1080073"/>
    <lineage>
        <taxon>Bacteria</taxon>
        <taxon>Bacillati</taxon>
        <taxon>Actinomycetota</taxon>
        <taxon>Actinomycetes</taxon>
        <taxon>Streptosporangiales</taxon>
        <taxon>Thermomonosporaceae</taxon>
        <taxon>Actinoallomurus</taxon>
    </lineage>
</organism>
<evidence type="ECO:0000313" key="3">
    <source>
        <dbReference type="EMBL" id="GAA4614131.1"/>
    </source>
</evidence>
<dbReference type="PROSITE" id="PS51257">
    <property type="entry name" value="PROKAR_LIPOPROTEIN"/>
    <property type="match status" value="1"/>
</dbReference>
<evidence type="ECO:0008006" key="5">
    <source>
        <dbReference type="Google" id="ProtNLM"/>
    </source>
</evidence>
<protein>
    <recommendedName>
        <fullName evidence="5">Lipoprotein</fullName>
    </recommendedName>
</protein>